<dbReference type="Gene3D" id="2.30.180.10">
    <property type="entry name" value="FAS1 domain"/>
    <property type="match status" value="1"/>
</dbReference>
<dbReference type="GO" id="GO:0005615">
    <property type="term" value="C:extracellular space"/>
    <property type="evidence" value="ECO:0007669"/>
    <property type="project" value="TreeGrafter"/>
</dbReference>
<dbReference type="Proteomes" id="UP000036403">
    <property type="component" value="Unassembled WGS sequence"/>
</dbReference>
<feature type="domain" description="FAS1" evidence="1">
    <location>
        <begin position="23"/>
        <end position="173"/>
    </location>
</feature>
<dbReference type="EMBL" id="LBMM01002515">
    <property type="protein sequence ID" value="KMQ94714.1"/>
    <property type="molecule type" value="Genomic_DNA"/>
</dbReference>
<dbReference type="PANTHER" id="PTHR10900:SF124">
    <property type="entry name" value="FI05614P"/>
    <property type="match status" value="1"/>
</dbReference>
<dbReference type="SMART" id="SM00554">
    <property type="entry name" value="FAS1"/>
    <property type="match status" value="1"/>
</dbReference>
<protein>
    <submittedName>
        <fullName evidence="2">Fasciclin-1 isoform x2</fullName>
    </submittedName>
</protein>
<gene>
    <name evidence="2" type="ORF">RF55_5118</name>
</gene>
<dbReference type="SUPFAM" id="SSF82153">
    <property type="entry name" value="FAS1 domain"/>
    <property type="match status" value="1"/>
</dbReference>
<dbReference type="InterPro" id="IPR050904">
    <property type="entry name" value="Adhesion/Biosynth-related"/>
</dbReference>
<accession>A0A0J7KWT1</accession>
<dbReference type="GO" id="GO:0031012">
    <property type="term" value="C:extracellular matrix"/>
    <property type="evidence" value="ECO:0007669"/>
    <property type="project" value="TreeGrafter"/>
</dbReference>
<dbReference type="STRING" id="67767.A0A0J7KWT1"/>
<dbReference type="PANTHER" id="PTHR10900">
    <property type="entry name" value="PERIOSTIN-RELATED"/>
    <property type="match status" value="1"/>
</dbReference>
<dbReference type="OrthoDB" id="7700931at2759"/>
<feature type="non-terminal residue" evidence="2">
    <location>
        <position position="1"/>
    </location>
</feature>
<organism evidence="2 3">
    <name type="scientific">Lasius niger</name>
    <name type="common">Black garden ant</name>
    <dbReference type="NCBI Taxonomy" id="67767"/>
    <lineage>
        <taxon>Eukaryota</taxon>
        <taxon>Metazoa</taxon>
        <taxon>Ecdysozoa</taxon>
        <taxon>Arthropoda</taxon>
        <taxon>Hexapoda</taxon>
        <taxon>Insecta</taxon>
        <taxon>Pterygota</taxon>
        <taxon>Neoptera</taxon>
        <taxon>Endopterygota</taxon>
        <taxon>Hymenoptera</taxon>
        <taxon>Apocrita</taxon>
        <taxon>Aculeata</taxon>
        <taxon>Formicoidea</taxon>
        <taxon>Formicidae</taxon>
        <taxon>Formicinae</taxon>
        <taxon>Lasius</taxon>
        <taxon>Lasius</taxon>
    </lineage>
</organism>
<evidence type="ECO:0000313" key="3">
    <source>
        <dbReference type="Proteomes" id="UP000036403"/>
    </source>
</evidence>
<keyword evidence="3" id="KW-1185">Reference proteome</keyword>
<dbReference type="InterPro" id="IPR000782">
    <property type="entry name" value="FAS1_domain"/>
</dbReference>
<dbReference type="AlphaFoldDB" id="A0A0J7KWT1"/>
<dbReference type="PROSITE" id="PS50213">
    <property type="entry name" value="FAS1"/>
    <property type="match status" value="1"/>
</dbReference>
<reference evidence="2 3" key="1">
    <citation type="submission" date="2015-04" db="EMBL/GenBank/DDBJ databases">
        <title>Lasius niger genome sequencing.</title>
        <authorList>
            <person name="Konorov E.A."/>
            <person name="Nikitin M.A."/>
            <person name="Kirill M.V."/>
            <person name="Chang P."/>
        </authorList>
    </citation>
    <scope>NUCLEOTIDE SEQUENCE [LARGE SCALE GENOMIC DNA]</scope>
    <source>
        <tissue evidence="2">Whole</tissue>
    </source>
</reference>
<dbReference type="GO" id="GO:0007155">
    <property type="term" value="P:cell adhesion"/>
    <property type="evidence" value="ECO:0007669"/>
    <property type="project" value="TreeGrafter"/>
</dbReference>
<proteinExistence type="predicted"/>
<evidence type="ECO:0000259" key="1">
    <source>
        <dbReference type="PROSITE" id="PS50213"/>
    </source>
</evidence>
<dbReference type="InterPro" id="IPR036378">
    <property type="entry name" value="FAS1_dom_sf"/>
</dbReference>
<dbReference type="PaxDb" id="67767-A0A0J7KWT1"/>
<name>A0A0J7KWT1_LASNI</name>
<comment type="caution">
    <text evidence="2">The sequence shown here is derived from an EMBL/GenBank/DDBJ whole genome shotgun (WGS) entry which is preliminary data.</text>
</comment>
<evidence type="ECO:0000313" key="2">
    <source>
        <dbReference type="EMBL" id="KMQ94714.1"/>
    </source>
</evidence>
<dbReference type="GO" id="GO:0030198">
    <property type="term" value="P:extracellular matrix organization"/>
    <property type="evidence" value="ECO:0007669"/>
    <property type="project" value="TreeGrafter"/>
</dbReference>
<dbReference type="Pfam" id="PF02469">
    <property type="entry name" value="Fasciclin"/>
    <property type="match status" value="1"/>
</dbReference>
<dbReference type="GO" id="GO:0050839">
    <property type="term" value="F:cell adhesion molecule binding"/>
    <property type="evidence" value="ECO:0007669"/>
    <property type="project" value="TreeGrafter"/>
</dbReference>
<sequence>VLHIINEVLEPVRSNSAESPIYNPNAFQFLNQSENLNLGDHRVRTFRQRIVIEKKEPIFKAEGRFTFFIPVDEGFKPEPRPQKIDKQVIDGHVLPNEVLFTSPTPDNLEYKTLVFSDNLRVTVSFLKAHNKVYVQSNTLMGDSNHPSGVVLAEIVKANIPVRNGVVHLIQRPLMVVDTTVKDFLEVSAPIIGSLIGFTNVVRKPHRYSRLHRYSFPYNIGSLNFHKLETCVLQSEISH</sequence>